<dbReference type="AlphaFoldDB" id="A0A074MY83"/>
<dbReference type="GO" id="GO:0008168">
    <property type="term" value="F:methyltransferase activity"/>
    <property type="evidence" value="ECO:0007669"/>
    <property type="project" value="UniProtKB-KW"/>
</dbReference>
<keyword evidence="3" id="KW-1185">Reference proteome</keyword>
<dbReference type="PATRIC" id="fig|39960.10.peg.2160"/>
<evidence type="ECO:0000256" key="1">
    <source>
        <dbReference type="ARBA" id="ARBA00022946"/>
    </source>
</evidence>
<dbReference type="EMBL" id="JMIX01000003">
    <property type="protein sequence ID" value="KEO98464.1"/>
    <property type="molecule type" value="Genomic_DNA"/>
</dbReference>
<evidence type="ECO:0000313" key="3">
    <source>
        <dbReference type="Proteomes" id="UP000027866"/>
    </source>
</evidence>
<sequence>MTATRLADRAIVRLSPRDGTEDVPAFLQGLLTNDVRAARLAEGPVYAALLTAQGKAMFDFLVWGDGAPGEGDVLMDCEAAVADELAKRLGLYRLRRAIDIARDDAIAVHWSVGPREGAAADPRLPALGYRWLAPAVEGEAGADEAWLAHRLAHGVPEGRDELGDILWLETNAVELHGVSFEKGCYVGQENTARMNWRQKVNRRLVVVDLADSQEKRRKAAYPALGKAVDHLRVDDLDPAGLPDWQAAGVST</sequence>
<dbReference type="RefSeq" id="WP_034900678.1">
    <property type="nucleotide sequence ID" value="NZ_CP017057.1"/>
</dbReference>
<dbReference type="InterPro" id="IPR027266">
    <property type="entry name" value="TrmE/GcvT-like"/>
</dbReference>
<organism evidence="2 3">
    <name type="scientific">Erythrobacter litoralis</name>
    <dbReference type="NCBI Taxonomy" id="39960"/>
    <lineage>
        <taxon>Bacteria</taxon>
        <taxon>Pseudomonadati</taxon>
        <taxon>Pseudomonadota</taxon>
        <taxon>Alphaproteobacteria</taxon>
        <taxon>Sphingomonadales</taxon>
        <taxon>Erythrobacteraceae</taxon>
        <taxon>Erythrobacter/Porphyrobacter group</taxon>
        <taxon>Erythrobacter</taxon>
    </lineage>
</organism>
<dbReference type="InterPro" id="IPR045179">
    <property type="entry name" value="YgfZ/GcvT"/>
</dbReference>
<dbReference type="GO" id="GO:0032259">
    <property type="term" value="P:methylation"/>
    <property type="evidence" value="ECO:0007669"/>
    <property type="project" value="UniProtKB-KW"/>
</dbReference>
<dbReference type="NCBIfam" id="TIGR03317">
    <property type="entry name" value="ygfZ_signature"/>
    <property type="match status" value="1"/>
</dbReference>
<dbReference type="SUPFAM" id="SSF103025">
    <property type="entry name" value="Folate-binding domain"/>
    <property type="match status" value="1"/>
</dbReference>
<protein>
    <submittedName>
        <fullName evidence="2">Aminomethyltransferase</fullName>
    </submittedName>
</protein>
<keyword evidence="1" id="KW-0809">Transit peptide</keyword>
<keyword evidence="2" id="KW-0489">Methyltransferase</keyword>
<proteinExistence type="predicted"/>
<accession>A0A074MY83</accession>
<name>A0A074MY83_9SPHN</name>
<dbReference type="Gene3D" id="3.30.1360.120">
    <property type="entry name" value="Probable tRNA modification gtpase trme, domain 1"/>
    <property type="match status" value="2"/>
</dbReference>
<reference evidence="2 3" key="1">
    <citation type="submission" date="2014-04" db="EMBL/GenBank/DDBJ databases">
        <title>A comprehensive comparison of genomes of Erythrobacter spp. Strains.</title>
        <authorList>
            <person name="Zheng Q."/>
        </authorList>
    </citation>
    <scope>NUCLEOTIDE SEQUENCE [LARGE SCALE GENOMIC DNA]</scope>
    <source>
        <strain evidence="2 3">DSM 8509</strain>
    </source>
</reference>
<dbReference type="PANTHER" id="PTHR22602:SF0">
    <property type="entry name" value="TRANSFERASE CAF17, MITOCHONDRIAL-RELATED"/>
    <property type="match status" value="1"/>
</dbReference>
<dbReference type="InterPro" id="IPR017703">
    <property type="entry name" value="YgfZ/GCV_T_CS"/>
</dbReference>
<dbReference type="OrthoDB" id="9796287at2"/>
<gene>
    <name evidence="2" type="ORF">EH32_04955</name>
</gene>
<dbReference type="Proteomes" id="UP000027866">
    <property type="component" value="Unassembled WGS sequence"/>
</dbReference>
<dbReference type="PANTHER" id="PTHR22602">
    <property type="entry name" value="TRANSFERASE CAF17, MITOCHONDRIAL-RELATED"/>
    <property type="match status" value="1"/>
</dbReference>
<comment type="caution">
    <text evidence="2">The sequence shown here is derived from an EMBL/GenBank/DDBJ whole genome shotgun (WGS) entry which is preliminary data.</text>
</comment>
<dbReference type="GO" id="GO:0016226">
    <property type="term" value="P:iron-sulfur cluster assembly"/>
    <property type="evidence" value="ECO:0007669"/>
    <property type="project" value="TreeGrafter"/>
</dbReference>
<evidence type="ECO:0000313" key="2">
    <source>
        <dbReference type="EMBL" id="KEO98464.1"/>
    </source>
</evidence>
<dbReference type="KEGG" id="elq:Ga0102493_113066"/>
<keyword evidence="2" id="KW-0808">Transferase</keyword>